<dbReference type="InterPro" id="IPR029036">
    <property type="entry name" value="P5CR_dimer"/>
</dbReference>
<evidence type="ECO:0000313" key="3">
    <source>
        <dbReference type="Proteomes" id="UP000019763"/>
    </source>
</evidence>
<protein>
    <submittedName>
        <fullName evidence="2">Pyrroline-5-carboxylate reductase</fullName>
        <ecNumber evidence="2">1.5.1.2</ecNumber>
    </submittedName>
</protein>
<name>A0A023B564_GRENI</name>
<sequence>MDTAFEEVLNDRTLCYIDNIIIIATDRPFEEVLQRVEKMQKVSVRIRHSELDEVVCDHGVGNEQVVVQIDSPCCYFFFLNPMLIVDLRSVCSQKTPQRVQENEEYVLVRVDDELPVDDFITLSEKHKDRVLVAYTVREVDCSQSEGFSGRPGDSGSGDWLVDAVAILNAVPNTIEVILREQDEVGKDQSPDVFYLANSMQIEAWVRMVLVYIPKAVAAGVEAMADQAPVSLDSQTQRELAVQCMMGSALMAQKARDTHFGQLKDNVTTPGGITIRGLKVMRANGMQGAVMQP</sequence>
<evidence type="ECO:0000259" key="1">
    <source>
        <dbReference type="Pfam" id="PF14748"/>
    </source>
</evidence>
<reference evidence="2" key="1">
    <citation type="submission" date="2013-12" db="EMBL/GenBank/DDBJ databases">
        <authorList>
            <person name="Omoto C.K."/>
            <person name="Sibley D."/>
            <person name="Venepally P."/>
            <person name="Hadjithomas M."/>
            <person name="Karamycheva S."/>
            <person name="Brunk B."/>
            <person name="Roos D."/>
            <person name="Caler E."/>
            <person name="Lorenzi H."/>
        </authorList>
    </citation>
    <scope>NUCLEOTIDE SEQUENCE</scope>
</reference>
<gene>
    <name evidence="2" type="ORF">GNI_094610</name>
</gene>
<comment type="caution">
    <text evidence="2">The sequence shown here is derived from an EMBL/GenBank/DDBJ whole genome shotgun (WGS) entry which is preliminary data.</text>
</comment>
<keyword evidence="2" id="KW-0560">Oxidoreductase</keyword>
<dbReference type="GO" id="GO:0004735">
    <property type="term" value="F:pyrroline-5-carboxylate reductase activity"/>
    <property type="evidence" value="ECO:0007669"/>
    <property type="project" value="UniProtKB-EC"/>
</dbReference>
<accession>A0A023B564</accession>
<dbReference type="RefSeq" id="XP_011130958.1">
    <property type="nucleotide sequence ID" value="XM_011132656.1"/>
</dbReference>
<organism evidence="2 3">
    <name type="scientific">Gregarina niphandrodes</name>
    <name type="common">Septate eugregarine</name>
    <dbReference type="NCBI Taxonomy" id="110365"/>
    <lineage>
        <taxon>Eukaryota</taxon>
        <taxon>Sar</taxon>
        <taxon>Alveolata</taxon>
        <taxon>Apicomplexa</taxon>
        <taxon>Conoidasida</taxon>
        <taxon>Gregarinasina</taxon>
        <taxon>Eugregarinorida</taxon>
        <taxon>Gregarinidae</taxon>
        <taxon>Gregarina</taxon>
    </lineage>
</organism>
<proteinExistence type="predicted"/>
<dbReference type="GeneID" id="22913374"/>
<dbReference type="AlphaFoldDB" id="A0A023B564"/>
<evidence type="ECO:0000313" key="2">
    <source>
        <dbReference type="EMBL" id="EZG58485.1"/>
    </source>
</evidence>
<dbReference type="SUPFAM" id="SSF48179">
    <property type="entry name" value="6-phosphogluconate dehydrogenase C-terminal domain-like"/>
    <property type="match status" value="1"/>
</dbReference>
<dbReference type="EMBL" id="AFNH02000708">
    <property type="protein sequence ID" value="EZG58485.1"/>
    <property type="molecule type" value="Genomic_DNA"/>
</dbReference>
<dbReference type="Proteomes" id="UP000019763">
    <property type="component" value="Unassembled WGS sequence"/>
</dbReference>
<dbReference type="InterPro" id="IPR008927">
    <property type="entry name" value="6-PGluconate_DH-like_C_sf"/>
</dbReference>
<feature type="domain" description="Pyrroline-5-carboxylate reductase dimerisation" evidence="1">
    <location>
        <begin position="216"/>
        <end position="291"/>
    </location>
</feature>
<dbReference type="VEuPathDB" id="CryptoDB:GNI_094610"/>
<dbReference type="Gene3D" id="1.10.3730.10">
    <property type="entry name" value="ProC C-terminal domain-like"/>
    <property type="match status" value="1"/>
</dbReference>
<keyword evidence="3" id="KW-1185">Reference proteome</keyword>
<dbReference type="Pfam" id="PF14748">
    <property type="entry name" value="P5CR_dimer"/>
    <property type="match status" value="1"/>
</dbReference>
<dbReference type="OrthoDB" id="10263291at2759"/>
<dbReference type="EC" id="1.5.1.2" evidence="2"/>